<organism evidence="1 2">
    <name type="scientific">Zarea fungicola</name>
    <dbReference type="NCBI Taxonomy" id="93591"/>
    <lineage>
        <taxon>Eukaryota</taxon>
        <taxon>Fungi</taxon>
        <taxon>Dikarya</taxon>
        <taxon>Ascomycota</taxon>
        <taxon>Pezizomycotina</taxon>
        <taxon>Sordariomycetes</taxon>
        <taxon>Hypocreomycetidae</taxon>
        <taxon>Hypocreales</taxon>
        <taxon>Cordycipitaceae</taxon>
        <taxon>Zarea</taxon>
    </lineage>
</organism>
<accession>A0ACC1NIG6</accession>
<gene>
    <name evidence="1" type="ORF">NQ176_g3691</name>
</gene>
<comment type="caution">
    <text evidence="1">The sequence shown here is derived from an EMBL/GenBank/DDBJ whole genome shotgun (WGS) entry which is preliminary data.</text>
</comment>
<evidence type="ECO:0000313" key="2">
    <source>
        <dbReference type="Proteomes" id="UP001143910"/>
    </source>
</evidence>
<dbReference type="EMBL" id="JANJQO010000355">
    <property type="protein sequence ID" value="KAJ2978661.1"/>
    <property type="molecule type" value="Genomic_DNA"/>
</dbReference>
<evidence type="ECO:0000313" key="1">
    <source>
        <dbReference type="EMBL" id="KAJ2978661.1"/>
    </source>
</evidence>
<protein>
    <submittedName>
        <fullName evidence="1">Uncharacterized protein</fullName>
    </submittedName>
</protein>
<keyword evidence="2" id="KW-1185">Reference proteome</keyword>
<dbReference type="Proteomes" id="UP001143910">
    <property type="component" value="Unassembled WGS sequence"/>
</dbReference>
<proteinExistence type="predicted"/>
<reference evidence="1" key="1">
    <citation type="submission" date="2022-08" db="EMBL/GenBank/DDBJ databases">
        <title>Genome Sequence of Lecanicillium fungicola.</title>
        <authorList>
            <person name="Buettner E."/>
        </authorList>
    </citation>
    <scope>NUCLEOTIDE SEQUENCE</scope>
    <source>
        <strain evidence="1">Babe33</strain>
    </source>
</reference>
<sequence>MRLRSATRHEPTPWSWAIFPAETRFMILDSIATQKNPGWGSHAAVCKEWNDFLQPRIFRKLNLCVPKLQDFPLVVPCDSDKRLLVRHICLNIELPRYKPKCCCKESGKSFKIDEIVYSAVFTLFTILSQWKREKDLVLELNVYSPSDCEHWFRNIYLYSDNTEDTVTITPISGALKNGKKYHDPRHGWDEGRHVSYAPESAVKPLFQSIDLIGSQRDARTRKSLSDITAVTGFLVRRQMRRLLSPTTLSVLLERLWGLEAIWYEPWKSYTLNWIAQNTHDEILPSCLGRSIAGTVRSLVVFRDSTRYYENFGPRWTPLPGIAAIHFSPPVASRVLAEVFARKSLKLYHMAVAFMVTAEDVFETCELTWRWPHLQSLALTSPSLNPSGIVELEALLCRAASLVPRMPSLRTLVLWNGGKGNACAFIYQRHGKQKGSITWRGNWNFVWTPRILDTWRRVATVLALDVLDTKQERIEAEIHSHGDAIHHLQLPCQVITPESLWQIRREAAPVDVEM</sequence>
<name>A0ACC1NIG6_9HYPO</name>